<organism evidence="6 7">
    <name type="scientific">Chitinophaga eiseniae</name>
    <dbReference type="NCBI Taxonomy" id="634771"/>
    <lineage>
        <taxon>Bacteria</taxon>
        <taxon>Pseudomonadati</taxon>
        <taxon>Bacteroidota</taxon>
        <taxon>Chitinophagia</taxon>
        <taxon>Chitinophagales</taxon>
        <taxon>Chitinophagaceae</taxon>
        <taxon>Chitinophaga</taxon>
    </lineage>
</organism>
<comment type="caution">
    <text evidence="6">The sequence shown here is derived from an EMBL/GenBank/DDBJ whole genome shotgun (WGS) entry which is preliminary data.</text>
</comment>
<feature type="domain" description="PNPLA" evidence="5">
    <location>
        <begin position="6"/>
        <end position="197"/>
    </location>
</feature>
<keyword evidence="7" id="KW-1185">Reference proteome</keyword>
<keyword evidence="1" id="KW-0378">Hydrolase</keyword>
<dbReference type="PANTHER" id="PTHR14226">
    <property type="entry name" value="NEUROPATHY TARGET ESTERASE/SWISS CHEESE D.MELANOGASTER"/>
    <property type="match status" value="1"/>
</dbReference>
<reference evidence="6 7" key="1">
    <citation type="submission" date="2020-04" db="EMBL/GenBank/DDBJ databases">
        <authorList>
            <person name="Yin C."/>
        </authorList>
    </citation>
    <scope>NUCLEOTIDE SEQUENCE [LARGE SCALE GENOMIC DNA]</scope>
    <source>
        <strain evidence="6 7">Ak56</strain>
    </source>
</reference>
<dbReference type="PANTHER" id="PTHR14226:SF57">
    <property type="entry name" value="BLR7027 PROTEIN"/>
    <property type="match status" value="1"/>
</dbReference>
<dbReference type="InterPro" id="IPR016035">
    <property type="entry name" value="Acyl_Trfase/lysoPLipase"/>
</dbReference>
<dbReference type="EMBL" id="JABAHZ010000003">
    <property type="protein sequence ID" value="NLR80329.1"/>
    <property type="molecule type" value="Genomic_DNA"/>
</dbReference>
<dbReference type="Proteomes" id="UP000552864">
    <property type="component" value="Unassembled WGS sequence"/>
</dbReference>
<dbReference type="Pfam" id="PF01734">
    <property type="entry name" value="Patatin"/>
    <property type="match status" value="1"/>
</dbReference>
<dbReference type="InterPro" id="IPR002641">
    <property type="entry name" value="PNPLA_dom"/>
</dbReference>
<dbReference type="AlphaFoldDB" id="A0A847SSF9"/>
<keyword evidence="3" id="KW-0443">Lipid metabolism</keyword>
<dbReference type="InterPro" id="IPR050301">
    <property type="entry name" value="NTE"/>
</dbReference>
<evidence type="ECO:0000313" key="6">
    <source>
        <dbReference type="EMBL" id="NLR80329.1"/>
    </source>
</evidence>
<sequence length="338" mass="37387">MAKTALVISGGGSRTAFAVGALKYLYTQRPAIEFDIICGTGTSALIAPLAALGEIDLLEKLFTSNSTADIVNTSTLMQRFPHHNSLYNATALTLKINNIFSEARFHALEQLDKEIFVTGYCLQTNRTTYFSPRSRNTVQKDYDVVTLHDNNSFREAVLASISMPVFMPPVAVASLPDHVQQFTNGGGEYYNPIKLAIDKGATTIYAILLTPADPEEDGIEFKSLLDVLEKQIDIHTNGMSPTDLKMTQFFNEAITYLDAVKENMKQAGIPAPAVNNYFDLPANNPFRDKKVINLHIIRPKAALRVQLGGLEFIPEEMKMMMKNGEETAAEILEKKGMQ</sequence>
<dbReference type="RefSeq" id="WP_168739982.1">
    <property type="nucleotide sequence ID" value="NZ_JABAHZ010000003.1"/>
</dbReference>
<evidence type="ECO:0000259" key="5">
    <source>
        <dbReference type="PROSITE" id="PS51635"/>
    </source>
</evidence>
<name>A0A847SSF9_9BACT</name>
<evidence type="ECO:0000256" key="3">
    <source>
        <dbReference type="ARBA" id="ARBA00023098"/>
    </source>
</evidence>
<protein>
    <submittedName>
        <fullName evidence="6">Patatin-like phospholipase family protein</fullName>
    </submittedName>
</protein>
<evidence type="ECO:0000313" key="7">
    <source>
        <dbReference type="Proteomes" id="UP000552864"/>
    </source>
</evidence>
<evidence type="ECO:0000256" key="1">
    <source>
        <dbReference type="ARBA" id="ARBA00022801"/>
    </source>
</evidence>
<gene>
    <name evidence="6" type="ORF">HGH91_16985</name>
</gene>
<evidence type="ECO:0000256" key="4">
    <source>
        <dbReference type="PROSITE-ProRule" id="PRU01161"/>
    </source>
</evidence>
<dbReference type="GO" id="GO:0016787">
    <property type="term" value="F:hydrolase activity"/>
    <property type="evidence" value="ECO:0007669"/>
    <property type="project" value="UniProtKB-KW"/>
</dbReference>
<evidence type="ECO:0000256" key="2">
    <source>
        <dbReference type="ARBA" id="ARBA00022963"/>
    </source>
</evidence>
<proteinExistence type="predicted"/>
<comment type="caution">
    <text evidence="4">Lacks conserved residue(s) required for the propagation of feature annotation.</text>
</comment>
<dbReference type="Gene3D" id="3.40.1090.10">
    <property type="entry name" value="Cytosolic phospholipase A2 catalytic domain"/>
    <property type="match status" value="1"/>
</dbReference>
<dbReference type="PROSITE" id="PS51635">
    <property type="entry name" value="PNPLA"/>
    <property type="match status" value="1"/>
</dbReference>
<accession>A0A847SSF9</accession>
<dbReference type="GO" id="GO:0016042">
    <property type="term" value="P:lipid catabolic process"/>
    <property type="evidence" value="ECO:0007669"/>
    <property type="project" value="UniProtKB-KW"/>
</dbReference>
<dbReference type="SUPFAM" id="SSF52151">
    <property type="entry name" value="FabD/lysophospholipase-like"/>
    <property type="match status" value="1"/>
</dbReference>
<keyword evidence="2" id="KW-0442">Lipid degradation</keyword>